<evidence type="ECO:0000256" key="4">
    <source>
        <dbReference type="ARBA" id="ARBA00023065"/>
    </source>
</evidence>
<evidence type="ECO:0000256" key="3">
    <source>
        <dbReference type="ARBA" id="ARBA00022781"/>
    </source>
</evidence>
<dbReference type="EMBL" id="SLXU01000001">
    <property type="protein sequence ID" value="TCP63065.1"/>
    <property type="molecule type" value="Genomic_DNA"/>
</dbReference>
<keyword evidence="2 8" id="KW-0813">Transport</keyword>
<comment type="caution">
    <text evidence="9">The sequence shown here is derived from an EMBL/GenBank/DDBJ whole genome shotgun (WGS) entry which is preliminary data.</text>
</comment>
<name>A0A4R2RVB4_9RHOB</name>
<evidence type="ECO:0000256" key="1">
    <source>
        <dbReference type="ARBA" id="ARBA00004370"/>
    </source>
</evidence>
<protein>
    <recommendedName>
        <fullName evidence="8">ATP synthase subunit delta</fullName>
    </recommendedName>
    <alternativeName>
        <fullName evidence="8">ATP synthase F(1) sector subunit delta</fullName>
    </alternativeName>
    <alternativeName>
        <fullName evidence="8">F-type ATPase subunit delta</fullName>
        <shortName evidence="8">F-ATPase subunit delta</shortName>
    </alternativeName>
</protein>
<keyword evidence="8" id="KW-1003">Cell membrane</keyword>
<keyword evidence="6 8" id="KW-0139">CF(1)</keyword>
<accession>A0A4R2RVB4</accession>
<dbReference type="InterPro" id="IPR020781">
    <property type="entry name" value="ATPase_OSCP/d_CS"/>
</dbReference>
<evidence type="ECO:0000313" key="9">
    <source>
        <dbReference type="EMBL" id="TCP63065.1"/>
    </source>
</evidence>
<dbReference type="InterPro" id="IPR026015">
    <property type="entry name" value="ATP_synth_OSCP/delta_N_sf"/>
</dbReference>
<dbReference type="GO" id="GO:0046933">
    <property type="term" value="F:proton-transporting ATP synthase activity, rotational mechanism"/>
    <property type="evidence" value="ECO:0007669"/>
    <property type="project" value="UniProtKB-UniRule"/>
</dbReference>
<comment type="subcellular location">
    <subcellularLocation>
        <location evidence="8">Cell membrane</location>
        <topology evidence="8">Peripheral membrane protein</topology>
    </subcellularLocation>
    <subcellularLocation>
        <location evidence="1">Membrane</location>
    </subcellularLocation>
</comment>
<comment type="function">
    <text evidence="8">This protein is part of the stalk that links CF(0) to CF(1). It either transmits conformational changes from CF(0) to CF(1) or is implicated in proton conduction.</text>
</comment>
<keyword evidence="5 8" id="KW-0472">Membrane</keyword>
<dbReference type="Proteomes" id="UP000295050">
    <property type="component" value="Unassembled WGS sequence"/>
</dbReference>
<evidence type="ECO:0000313" key="10">
    <source>
        <dbReference type="Proteomes" id="UP000295050"/>
    </source>
</evidence>
<dbReference type="PRINTS" id="PR00125">
    <property type="entry name" value="ATPASEDELTA"/>
</dbReference>
<dbReference type="SUPFAM" id="SSF47928">
    <property type="entry name" value="N-terminal domain of the delta subunit of the F1F0-ATP synthase"/>
    <property type="match status" value="1"/>
</dbReference>
<keyword evidence="10" id="KW-1185">Reference proteome</keyword>
<reference evidence="9 10" key="1">
    <citation type="submission" date="2019-03" db="EMBL/GenBank/DDBJ databases">
        <title>Genomic Encyclopedia of Type Strains, Phase IV (KMG-IV): sequencing the most valuable type-strain genomes for metagenomic binning, comparative biology and taxonomic classification.</title>
        <authorList>
            <person name="Goeker M."/>
        </authorList>
    </citation>
    <scope>NUCLEOTIDE SEQUENCE [LARGE SCALE GENOMIC DNA]</scope>
    <source>
        <strain evidence="9 10">DSM 24766</strain>
    </source>
</reference>
<dbReference type="Pfam" id="PF00213">
    <property type="entry name" value="OSCP"/>
    <property type="match status" value="1"/>
</dbReference>
<dbReference type="RefSeq" id="WP_132950011.1">
    <property type="nucleotide sequence ID" value="NZ_SLXU01000001.1"/>
</dbReference>
<evidence type="ECO:0000256" key="7">
    <source>
        <dbReference type="ARBA" id="ARBA00023310"/>
    </source>
</evidence>
<dbReference type="PANTHER" id="PTHR11910">
    <property type="entry name" value="ATP SYNTHASE DELTA CHAIN"/>
    <property type="match status" value="1"/>
</dbReference>
<organism evidence="9 10">
    <name type="scientific">Rhodovulum bhavnagarense</name>
    <dbReference type="NCBI Taxonomy" id="992286"/>
    <lineage>
        <taxon>Bacteria</taxon>
        <taxon>Pseudomonadati</taxon>
        <taxon>Pseudomonadota</taxon>
        <taxon>Alphaproteobacteria</taxon>
        <taxon>Rhodobacterales</taxon>
        <taxon>Paracoccaceae</taxon>
        <taxon>Rhodovulum</taxon>
    </lineage>
</organism>
<comment type="similarity">
    <text evidence="8">Belongs to the ATPase delta chain family.</text>
</comment>
<evidence type="ECO:0000256" key="8">
    <source>
        <dbReference type="HAMAP-Rule" id="MF_01416"/>
    </source>
</evidence>
<dbReference type="AlphaFoldDB" id="A0A4R2RVB4"/>
<keyword evidence="3 8" id="KW-0375">Hydrogen ion transport</keyword>
<dbReference type="GO" id="GO:0045259">
    <property type="term" value="C:proton-transporting ATP synthase complex"/>
    <property type="evidence" value="ECO:0007669"/>
    <property type="project" value="UniProtKB-KW"/>
</dbReference>
<gene>
    <name evidence="8" type="primary">atpH</name>
    <name evidence="9" type="ORF">EV663_101331</name>
</gene>
<keyword evidence="4 8" id="KW-0406">Ion transport</keyword>
<evidence type="ECO:0000256" key="5">
    <source>
        <dbReference type="ARBA" id="ARBA00023136"/>
    </source>
</evidence>
<proteinExistence type="inferred from homology"/>
<dbReference type="GO" id="GO:0005886">
    <property type="term" value="C:plasma membrane"/>
    <property type="evidence" value="ECO:0007669"/>
    <property type="project" value="UniProtKB-SubCell"/>
</dbReference>
<keyword evidence="7 8" id="KW-0066">ATP synthesis</keyword>
<evidence type="ECO:0000256" key="2">
    <source>
        <dbReference type="ARBA" id="ARBA00022448"/>
    </source>
</evidence>
<sequence length="186" mass="19490">MSEPASISSGIAQRYATALFEIAKEAKALAALENDVALLDAALAESEDFRVLISSPVYSREAQGKAITSLAPRIGLGATTANTLGLMATKRRLFVLPQLVAALRMLIAEEKGEITAEVVSASPLSEAQKQKLAAALKVSAGKDVKINAAVDESLIGGLIVKLGSKMIDTSIRARLNALQNTMKEVG</sequence>
<evidence type="ECO:0000256" key="6">
    <source>
        <dbReference type="ARBA" id="ARBA00023196"/>
    </source>
</evidence>
<comment type="function">
    <text evidence="8">F(1)F(0) ATP synthase produces ATP from ADP in the presence of a proton or sodium gradient. F-type ATPases consist of two structural domains, F(1) containing the extramembraneous catalytic core and F(0) containing the membrane proton channel, linked together by a central stalk and a peripheral stalk. During catalysis, ATP synthesis in the catalytic domain of F(1) is coupled via a rotary mechanism of the central stalk subunits to proton translocation.</text>
</comment>
<dbReference type="OrthoDB" id="9796185at2"/>
<dbReference type="InterPro" id="IPR000711">
    <property type="entry name" value="ATPase_OSCP/dsu"/>
</dbReference>
<dbReference type="NCBIfam" id="TIGR01145">
    <property type="entry name" value="ATP_synt_delta"/>
    <property type="match status" value="1"/>
</dbReference>
<dbReference type="NCBIfam" id="NF004406">
    <property type="entry name" value="PRK05758.3-2"/>
    <property type="match status" value="1"/>
</dbReference>
<dbReference type="HAMAP" id="MF_01416">
    <property type="entry name" value="ATP_synth_delta_bact"/>
    <property type="match status" value="1"/>
</dbReference>
<dbReference type="Gene3D" id="1.10.520.20">
    <property type="entry name" value="N-terminal domain of the delta subunit of the F1F0-ATP synthase"/>
    <property type="match status" value="1"/>
</dbReference>
<dbReference type="NCBIfam" id="NF004402">
    <property type="entry name" value="PRK05758.2-2"/>
    <property type="match status" value="1"/>
</dbReference>
<dbReference type="PROSITE" id="PS00389">
    <property type="entry name" value="ATPASE_DELTA"/>
    <property type="match status" value="1"/>
</dbReference>